<dbReference type="PROSITE" id="PS00109">
    <property type="entry name" value="PROTEIN_KINASE_TYR"/>
    <property type="match status" value="2"/>
</dbReference>
<dbReference type="EMBL" id="JADGIZ020000006">
    <property type="protein sequence ID" value="KAL2918541.1"/>
    <property type="molecule type" value="Genomic_DNA"/>
</dbReference>
<organism evidence="7 8">
    <name type="scientific">Polyrhizophydium stewartii</name>
    <dbReference type="NCBI Taxonomy" id="2732419"/>
    <lineage>
        <taxon>Eukaryota</taxon>
        <taxon>Fungi</taxon>
        <taxon>Fungi incertae sedis</taxon>
        <taxon>Chytridiomycota</taxon>
        <taxon>Chytridiomycota incertae sedis</taxon>
        <taxon>Chytridiomycetes</taxon>
        <taxon>Rhizophydiales</taxon>
        <taxon>Rhizophydiales incertae sedis</taxon>
        <taxon>Polyrhizophydium</taxon>
    </lineage>
</organism>
<evidence type="ECO:0000256" key="5">
    <source>
        <dbReference type="SAM" id="MobiDB-lite"/>
    </source>
</evidence>
<sequence length="2405" mass="263579">MLGTQGYRGRAPAGSGSLLSVGSAATYAASMFDHVPATALPSAPVEPEPVIGEFDPSRMLASILEAVPSIRVNHTAATALSSTLVDVAAPLPAKHPLLTLSRPEHASHRALLAEVEHLFVSAAKAGLLLQVLRADSTAKRIRLLEAEIRRNVPFMQFLHIEIEAGLISDALEKDAAQLPALVEDLMGSADDKFDVQSHRIETLLAIQQYQATLLKIVPESLKDRLGSMLAATAESIIASEGRGISPPQPWTIDPDDVSVSDERIGQETSAQVFAGKWLGRDVAITPVSGDRLSTAVDAVEREAAIWFPLKHANIMPLHGSCANTAHPFLVTPRMRGDVLSALAGRGDATMRVRADVLRGVAAGMQYLHEQRQPIVHGDLRARNVLIGLGGSVRIASFAFAVVKTGPDADTPRRTSVVRFVAPEIYKRKYKLDLPSDVFAFGMTAFEILTGEAPFVELQTDKAVVDAIRQGKRPARPGGVPDAVWQVLEACWRDDPLERPTFAEIMRHLGEPAPTQTPGELQDSVSAVAAVVQSIRERAPLVIANSAAAAAIAAHADHAVALVRQWAGDPLGFTSEDAVQIADVLGAVDTLIRSTTAKSKTRQVLSAPSTAKQIETLHGRLSDLLKCSVVAAGFEPKAVAQAIQEDNARLSGLLMSILSDPDGKLDVSTHRLETLLAIEKNQEQLLDLMRNFIIGKLAAAAESIIASEGRGISPPQPWTIDPDGVSVSDERIGQETSAQVFAGKWLGRDVAITPVSGDRLSTAVDAIEREAAIWFPLKHANIMPLHGSCTNTAHPFLVTPRMRGDVLSALADRSDATMRMRADVLRGVATGMQYLHEQRQPIVHGDLRARNVLIGLGGSVRIASFAFAVVKTGPDADTPRRTSVVRFVAPEIYKRKYKLDLPSDVFAFGMTAFEILTGEAPFVELQTDKAVVDAIRQGKRPARPCGVPDAVWQVLEACWRDDPLERPTFAEIMRHLGEPAPTQTPGELQDSVSAVAAVVQSIRERAPLVIANSAAAAAIAAHADHAVALVRQWAGDPLGFTPEDAAHIADVLGAVDTLIRSTTAKSKTRQVLSAPSTAKQIETLHGRLSDLLKCSVVAAGFEPKAVAQAIQEDNARLAGLLKDIMDSSYNKFDVPSHRLETLLAIEKNQSQILSLVSETLRNRFRPHVTLTQKHITQTLGRGLRANRAWLFDPDDVCIFWDKVIGKGSQNTVYEGRWNSKSVAVKVVDCDGPEIDASAFEKQVSAWFALSHPNILPLHGACINADHPFFVTPLMISAPKASINQSLFEDHINIVLCAARGMQYLHERQPPVIHGDLKANNVLIGHDGSVRICDFGMSFVKVDLRADTQRRSSAVRWSAPEILDRQSKPDLSSDVFSFAMTALEIMTGKVPFANAMDEKAVAHAIRRGVRPARADSIPDALWDLLDDCWNKDPAERPAFAQVVRRIEALVSPNAASSPSLNAIFSTSRILGETLSRIVLRASAEQSLNLVLGSDANPQDLSAAIVEDAAQLPKLLDNAIALALQGELELPSQRLETLHAISQNQQMLLEVVAAERRDALHRLLETARRMIVARVGRSLVPSEEWSIDADEVHVLFDRKIGEGSYGEVYPAKRDGRDIAVKIIIGGHSRAAVEAIRHEAFVWRPLRHPNILRLRGVCLNTDTPFVVMPLMRTNAAEFTANNPDVKMDVRIGILFGVAQGMHYLHSRGSPVIHGDLKARSILLGNNGEVCVSDFGMAFIKSNSSINTKRRAMSTRWMAPEAQITGYKLDPSMDLFAFAMTAVEILTGRVPFADQHNDKTVGNMIKRNKRPNRPEKVPDQLWSVIEDCWHENPSARPTFAEVVALMQDLPRSLPSFDNAPPLSVAFSDGIDFVAEAQACARLAGEVPTNQMAVKAVTDLLLRVAIAATEQKAHRTDPLTTEELERLFEFVAELKRFLRRMADMHQLCRLLNFVTTAERLKQFDRRLYDLQLVRQNNALVQVGLVADASRKDAAELHEIVRSLIKNAKDKFDVPKQRLETMLSIEEHTDTLLGLLPVRYREQLGTLLEQTRLFLKKDAANGLPESNGWSISAKDVVFSTGKRFAKGSFGEVYLGRWKSERVVLKVMFDDDNHVAIDELENEVSAWFPLDHENVLKLYVMPEMREDARDFVTKHRELSVAKRIGILLDVARGMKYLHQRQPPVIHGDLKANNVLIGHDGCVRICDFGMSFVKVDQRADTQRRTGAVRWAAPEVHNQQCKLDLSSDVFSFAMTAIELLTGDVPFAEDRQADSIVEEWIKDGERPSRPQGTPDALWELIRKCWNQNPLARPTFREIVSTLESLPSEKLDLAKDAARPVINKPVVAGRADPNNVAGRRPGADGMRPSNTAEPSLVSRSQDHGFVRETADGGWGELTRLDNRSPALRVQQVHEARE</sequence>
<keyword evidence="3 4" id="KW-0067">ATP-binding</keyword>
<feature type="domain" description="Protein kinase" evidence="6">
    <location>
        <begin position="1197"/>
        <end position="1448"/>
    </location>
</feature>
<evidence type="ECO:0000256" key="4">
    <source>
        <dbReference type="PROSITE-ProRule" id="PRU10141"/>
    </source>
</evidence>
<feature type="domain" description="Protein kinase" evidence="6">
    <location>
        <begin position="1591"/>
        <end position="1851"/>
    </location>
</feature>
<proteinExistence type="predicted"/>
<evidence type="ECO:0000256" key="2">
    <source>
        <dbReference type="ARBA" id="ARBA00022741"/>
    </source>
</evidence>
<evidence type="ECO:0000259" key="6">
    <source>
        <dbReference type="PROSITE" id="PS50011"/>
    </source>
</evidence>
<dbReference type="SMART" id="SM00220">
    <property type="entry name" value="S_TKc"/>
    <property type="match status" value="5"/>
</dbReference>
<name>A0ABR4NGG3_9FUNG</name>
<reference evidence="7 8" key="1">
    <citation type="submission" date="2023-09" db="EMBL/GenBank/DDBJ databases">
        <title>Pangenome analysis of Batrachochytrium dendrobatidis and related Chytrids.</title>
        <authorList>
            <person name="Yacoub M.N."/>
            <person name="Stajich J.E."/>
            <person name="James T.Y."/>
        </authorList>
    </citation>
    <scope>NUCLEOTIDE SEQUENCE [LARGE SCALE GENOMIC DNA]</scope>
    <source>
        <strain evidence="7 8">JEL0888</strain>
    </source>
</reference>
<accession>A0ABR4NGG3</accession>
<keyword evidence="2 4" id="KW-0547">Nucleotide-binding</keyword>
<dbReference type="InterPro" id="IPR001245">
    <property type="entry name" value="Ser-Thr/Tyr_kinase_cat_dom"/>
</dbReference>
<dbReference type="SUPFAM" id="SSF56112">
    <property type="entry name" value="Protein kinase-like (PK-like)"/>
    <property type="match status" value="5"/>
</dbReference>
<keyword evidence="1" id="KW-0418">Kinase</keyword>
<dbReference type="Gene3D" id="3.30.200.20">
    <property type="entry name" value="Phosphorylase Kinase, domain 1"/>
    <property type="match status" value="2"/>
</dbReference>
<dbReference type="InterPro" id="IPR008266">
    <property type="entry name" value="Tyr_kinase_AS"/>
</dbReference>
<keyword evidence="1" id="KW-0808">Transferase</keyword>
<feature type="compositionally biased region" description="Basic and acidic residues" evidence="5">
    <location>
        <begin position="2368"/>
        <end position="2378"/>
    </location>
</feature>
<dbReference type="InterPro" id="IPR051681">
    <property type="entry name" value="Ser/Thr_Kinases-Pseudokinases"/>
</dbReference>
<feature type="region of interest" description="Disordered" evidence="5">
    <location>
        <begin position="2337"/>
        <end position="2387"/>
    </location>
</feature>
<dbReference type="InterPro" id="IPR011009">
    <property type="entry name" value="Kinase-like_dom_sf"/>
</dbReference>
<feature type="domain" description="Protein kinase" evidence="6">
    <location>
        <begin position="258"/>
        <end position="510"/>
    </location>
</feature>
<comment type="caution">
    <text evidence="7">The sequence shown here is derived from an EMBL/GenBank/DDBJ whole genome shotgun (WGS) entry which is preliminary data.</text>
</comment>
<dbReference type="PANTHER" id="PTHR44329">
    <property type="entry name" value="SERINE/THREONINE-PROTEIN KINASE TNNI3K-RELATED"/>
    <property type="match status" value="1"/>
</dbReference>
<gene>
    <name evidence="7" type="ORF">HK105_201942</name>
</gene>
<dbReference type="PROSITE" id="PS50011">
    <property type="entry name" value="PROTEIN_KINASE_DOM"/>
    <property type="match status" value="5"/>
</dbReference>
<evidence type="ECO:0000313" key="8">
    <source>
        <dbReference type="Proteomes" id="UP001527925"/>
    </source>
</evidence>
<dbReference type="PROSITE" id="PS00107">
    <property type="entry name" value="PROTEIN_KINASE_ATP"/>
    <property type="match status" value="1"/>
</dbReference>
<keyword evidence="1" id="KW-0723">Serine/threonine-protein kinase</keyword>
<keyword evidence="8" id="KW-1185">Reference proteome</keyword>
<dbReference type="Gene3D" id="1.10.510.10">
    <property type="entry name" value="Transferase(Phosphotransferase) domain 1"/>
    <property type="match status" value="5"/>
</dbReference>
<feature type="binding site" evidence="4">
    <location>
        <position position="1618"/>
    </location>
    <ligand>
        <name>ATP</name>
        <dbReference type="ChEBI" id="CHEBI:30616"/>
    </ligand>
</feature>
<evidence type="ECO:0000256" key="1">
    <source>
        <dbReference type="ARBA" id="ARBA00022527"/>
    </source>
</evidence>
<protein>
    <recommendedName>
        <fullName evidence="6">Protein kinase domain-containing protein</fullName>
    </recommendedName>
</protein>
<dbReference type="InterPro" id="IPR000719">
    <property type="entry name" value="Prot_kinase_dom"/>
</dbReference>
<evidence type="ECO:0000256" key="3">
    <source>
        <dbReference type="ARBA" id="ARBA00022840"/>
    </source>
</evidence>
<feature type="domain" description="Protein kinase" evidence="6">
    <location>
        <begin position="2071"/>
        <end position="2314"/>
    </location>
</feature>
<feature type="compositionally biased region" description="Polar residues" evidence="5">
    <location>
        <begin position="2356"/>
        <end position="2367"/>
    </location>
</feature>
<dbReference type="InterPro" id="IPR017441">
    <property type="entry name" value="Protein_kinase_ATP_BS"/>
</dbReference>
<feature type="domain" description="Protein kinase" evidence="6">
    <location>
        <begin position="725"/>
        <end position="977"/>
    </location>
</feature>
<dbReference type="PROSITE" id="PS00108">
    <property type="entry name" value="PROTEIN_KINASE_ST"/>
    <property type="match status" value="2"/>
</dbReference>
<dbReference type="InterPro" id="IPR008271">
    <property type="entry name" value="Ser/Thr_kinase_AS"/>
</dbReference>
<dbReference type="Proteomes" id="UP001527925">
    <property type="component" value="Unassembled WGS sequence"/>
</dbReference>
<dbReference type="Pfam" id="PF07714">
    <property type="entry name" value="PK_Tyr_Ser-Thr"/>
    <property type="match status" value="5"/>
</dbReference>
<evidence type="ECO:0000313" key="7">
    <source>
        <dbReference type="EMBL" id="KAL2918541.1"/>
    </source>
</evidence>